<accession>A0AAN9N027</accession>
<gene>
    <name evidence="1" type="ORF">VNO77_02768</name>
</gene>
<reference evidence="1 2" key="1">
    <citation type="submission" date="2024-01" db="EMBL/GenBank/DDBJ databases">
        <title>The genomes of 5 underutilized Papilionoideae crops provide insights into root nodulation and disease resistanc.</title>
        <authorList>
            <person name="Jiang F."/>
        </authorList>
    </citation>
    <scope>NUCLEOTIDE SEQUENCE [LARGE SCALE GENOMIC DNA]</scope>
    <source>
        <strain evidence="1">LVBAO_FW01</strain>
        <tissue evidence="1">Leaves</tissue>
    </source>
</reference>
<dbReference type="AlphaFoldDB" id="A0AAN9N027"/>
<name>A0AAN9N027_CANGL</name>
<proteinExistence type="predicted"/>
<keyword evidence="2" id="KW-1185">Reference proteome</keyword>
<dbReference type="EMBL" id="JAYMYQ010000001">
    <property type="protein sequence ID" value="KAK7360758.1"/>
    <property type="molecule type" value="Genomic_DNA"/>
</dbReference>
<evidence type="ECO:0000313" key="2">
    <source>
        <dbReference type="Proteomes" id="UP001367508"/>
    </source>
</evidence>
<comment type="caution">
    <text evidence="1">The sequence shown here is derived from an EMBL/GenBank/DDBJ whole genome shotgun (WGS) entry which is preliminary data.</text>
</comment>
<evidence type="ECO:0000313" key="1">
    <source>
        <dbReference type="EMBL" id="KAK7360758.1"/>
    </source>
</evidence>
<organism evidence="1 2">
    <name type="scientific">Canavalia gladiata</name>
    <name type="common">Sword bean</name>
    <name type="synonym">Dolichos gladiatus</name>
    <dbReference type="NCBI Taxonomy" id="3824"/>
    <lineage>
        <taxon>Eukaryota</taxon>
        <taxon>Viridiplantae</taxon>
        <taxon>Streptophyta</taxon>
        <taxon>Embryophyta</taxon>
        <taxon>Tracheophyta</taxon>
        <taxon>Spermatophyta</taxon>
        <taxon>Magnoliopsida</taxon>
        <taxon>eudicotyledons</taxon>
        <taxon>Gunneridae</taxon>
        <taxon>Pentapetalae</taxon>
        <taxon>rosids</taxon>
        <taxon>fabids</taxon>
        <taxon>Fabales</taxon>
        <taxon>Fabaceae</taxon>
        <taxon>Papilionoideae</taxon>
        <taxon>50 kb inversion clade</taxon>
        <taxon>NPAAA clade</taxon>
        <taxon>indigoferoid/millettioid clade</taxon>
        <taxon>Phaseoleae</taxon>
        <taxon>Canavalia</taxon>
    </lineage>
</organism>
<protein>
    <submittedName>
        <fullName evidence="1">Uncharacterized protein</fullName>
    </submittedName>
</protein>
<dbReference type="Proteomes" id="UP001367508">
    <property type="component" value="Unassembled WGS sequence"/>
</dbReference>
<sequence>MRNLVPINKRLRRVSLIQAKPTAAREGLYWLRESGSVPQPMAEVRVIEIWLDSVRGGKTTLFTYPT</sequence>